<gene>
    <name evidence="2" type="ORF">GRX01_05180</name>
</gene>
<accession>A0A6B0SPV0</accession>
<dbReference type="PANTHER" id="PTHR46546:SF4">
    <property type="entry name" value="SHEWANELLA-LIKE PROTEIN PHOSPHATASE 1"/>
    <property type="match status" value="1"/>
</dbReference>
<evidence type="ECO:0000259" key="1">
    <source>
        <dbReference type="Pfam" id="PF00149"/>
    </source>
</evidence>
<dbReference type="PANTHER" id="PTHR46546">
    <property type="entry name" value="SHEWANELLA-LIKE PROTEIN PHOSPHATASE 1"/>
    <property type="match status" value="1"/>
</dbReference>
<name>A0A6B0SPV0_9EURY</name>
<comment type="caution">
    <text evidence="2">The sequence shown here is derived from an EMBL/GenBank/DDBJ whole genome shotgun (WGS) entry which is preliminary data.</text>
</comment>
<dbReference type="SUPFAM" id="SSF56300">
    <property type="entry name" value="Metallo-dependent phosphatases"/>
    <property type="match status" value="1"/>
</dbReference>
<dbReference type="EMBL" id="WUUS01000003">
    <property type="protein sequence ID" value="MXR40735.1"/>
    <property type="molecule type" value="Genomic_DNA"/>
</dbReference>
<dbReference type="Gene3D" id="3.60.21.10">
    <property type="match status" value="1"/>
</dbReference>
<dbReference type="Pfam" id="PF00149">
    <property type="entry name" value="Metallophos"/>
    <property type="match status" value="1"/>
</dbReference>
<evidence type="ECO:0000313" key="3">
    <source>
        <dbReference type="Proteomes" id="UP000437065"/>
    </source>
</evidence>
<dbReference type="InterPro" id="IPR029052">
    <property type="entry name" value="Metallo-depent_PP-like"/>
</dbReference>
<organism evidence="2 3">
    <name type="scientific">Halobaculum saliterrae</name>
    <dbReference type="NCBI Taxonomy" id="2073113"/>
    <lineage>
        <taxon>Archaea</taxon>
        <taxon>Methanobacteriati</taxon>
        <taxon>Methanobacteriota</taxon>
        <taxon>Stenosarchaea group</taxon>
        <taxon>Halobacteria</taxon>
        <taxon>Halobacteriales</taxon>
        <taxon>Haloferacaceae</taxon>
        <taxon>Halobaculum</taxon>
    </lineage>
</organism>
<sequence length="296" mass="32524">MEYDPGPVPDSVDWYGRQGQEPTIVSISDIHGYLDAARNALTAVGETDVYSPVVTTDEEGRLHWADNDYLLVINGDLIDRGPDNRACLELLTRLAEEAPPGRIRYHLGNHEMAVLFPNRFRWPGVFSIELDRDLRRAFVTHVAAGRITAAFDGYRYTYAHAGSTDSFDVTTVNESVRTAGGKLRAMFEDGQYDDDHLDILPEHETVFGIGEGGGRGPSAGLLWMDFKHMTADAPPQIVGHSRHQEPTRTGQVVCENVIRTNLGSPGGEAVLLERPDELAAVVNTPAGARVRTMDAD</sequence>
<dbReference type="InterPro" id="IPR004843">
    <property type="entry name" value="Calcineurin-like_PHP"/>
</dbReference>
<dbReference type="OrthoDB" id="303721at2157"/>
<reference evidence="2 3" key="1">
    <citation type="submission" date="2019-12" db="EMBL/GenBank/DDBJ databases">
        <title>Isolation and characterization of three novel carbon monoxide-oxidizing members of Halobacteria from salione crusts and soils.</title>
        <authorList>
            <person name="Myers M.R."/>
            <person name="King G.M."/>
        </authorList>
    </citation>
    <scope>NUCLEOTIDE SEQUENCE [LARGE SCALE GENOMIC DNA]</scope>
    <source>
        <strain evidence="2 3">WSA2</strain>
    </source>
</reference>
<dbReference type="RefSeq" id="WP_159664162.1">
    <property type="nucleotide sequence ID" value="NZ_WUUS01000003.1"/>
</dbReference>
<keyword evidence="3" id="KW-1185">Reference proteome</keyword>
<dbReference type="GO" id="GO:0016787">
    <property type="term" value="F:hydrolase activity"/>
    <property type="evidence" value="ECO:0007669"/>
    <property type="project" value="InterPro"/>
</dbReference>
<dbReference type="AlphaFoldDB" id="A0A6B0SPV0"/>
<evidence type="ECO:0000313" key="2">
    <source>
        <dbReference type="EMBL" id="MXR40735.1"/>
    </source>
</evidence>
<proteinExistence type="predicted"/>
<protein>
    <submittedName>
        <fullName evidence="2">Protein tyrosine phosphatase</fullName>
    </submittedName>
</protein>
<dbReference type="Proteomes" id="UP000437065">
    <property type="component" value="Unassembled WGS sequence"/>
</dbReference>
<feature type="domain" description="Calcineurin-like phosphoesterase" evidence="1">
    <location>
        <begin position="23"/>
        <end position="213"/>
    </location>
</feature>